<keyword evidence="3" id="KW-1185">Reference proteome</keyword>
<evidence type="ECO:0000256" key="1">
    <source>
        <dbReference type="SAM" id="Phobius"/>
    </source>
</evidence>
<dbReference type="RefSeq" id="XP_062720787.1">
    <property type="nucleotide sequence ID" value="XM_062866930.1"/>
</dbReference>
<keyword evidence="1" id="KW-0472">Membrane</keyword>
<evidence type="ECO:0000313" key="2">
    <source>
        <dbReference type="EMBL" id="KAK3305007.1"/>
    </source>
</evidence>
<dbReference type="Proteomes" id="UP001273166">
    <property type="component" value="Unassembled WGS sequence"/>
</dbReference>
<keyword evidence="1" id="KW-0812">Transmembrane</keyword>
<dbReference type="AlphaFoldDB" id="A0AAJ0GS01"/>
<dbReference type="EMBL" id="JAUDZG010000004">
    <property type="protein sequence ID" value="KAK3305007.1"/>
    <property type="molecule type" value="Genomic_DNA"/>
</dbReference>
<organism evidence="2 3">
    <name type="scientific">Chaetomium strumarium</name>
    <dbReference type="NCBI Taxonomy" id="1170767"/>
    <lineage>
        <taxon>Eukaryota</taxon>
        <taxon>Fungi</taxon>
        <taxon>Dikarya</taxon>
        <taxon>Ascomycota</taxon>
        <taxon>Pezizomycotina</taxon>
        <taxon>Sordariomycetes</taxon>
        <taxon>Sordariomycetidae</taxon>
        <taxon>Sordariales</taxon>
        <taxon>Chaetomiaceae</taxon>
        <taxon>Chaetomium</taxon>
    </lineage>
</organism>
<reference evidence="2" key="1">
    <citation type="journal article" date="2023" name="Mol. Phylogenet. Evol.">
        <title>Genome-scale phylogeny and comparative genomics of the fungal order Sordariales.</title>
        <authorList>
            <person name="Hensen N."/>
            <person name="Bonometti L."/>
            <person name="Westerberg I."/>
            <person name="Brannstrom I.O."/>
            <person name="Guillou S."/>
            <person name="Cros-Aarteil S."/>
            <person name="Calhoun S."/>
            <person name="Haridas S."/>
            <person name="Kuo A."/>
            <person name="Mondo S."/>
            <person name="Pangilinan J."/>
            <person name="Riley R."/>
            <person name="LaButti K."/>
            <person name="Andreopoulos B."/>
            <person name="Lipzen A."/>
            <person name="Chen C."/>
            <person name="Yan M."/>
            <person name="Daum C."/>
            <person name="Ng V."/>
            <person name="Clum A."/>
            <person name="Steindorff A."/>
            <person name="Ohm R.A."/>
            <person name="Martin F."/>
            <person name="Silar P."/>
            <person name="Natvig D.O."/>
            <person name="Lalanne C."/>
            <person name="Gautier V."/>
            <person name="Ament-Velasquez S.L."/>
            <person name="Kruys A."/>
            <person name="Hutchinson M.I."/>
            <person name="Powell A.J."/>
            <person name="Barry K."/>
            <person name="Miller A.N."/>
            <person name="Grigoriev I.V."/>
            <person name="Debuchy R."/>
            <person name="Gladieux P."/>
            <person name="Hiltunen Thoren M."/>
            <person name="Johannesson H."/>
        </authorList>
    </citation>
    <scope>NUCLEOTIDE SEQUENCE</scope>
    <source>
        <strain evidence="2">CBS 333.67</strain>
    </source>
</reference>
<protein>
    <submittedName>
        <fullName evidence="2">Uncharacterized protein</fullName>
    </submittedName>
</protein>
<proteinExistence type="predicted"/>
<comment type="caution">
    <text evidence="2">The sequence shown here is derived from an EMBL/GenBank/DDBJ whole genome shotgun (WGS) entry which is preliminary data.</text>
</comment>
<dbReference type="GeneID" id="87885759"/>
<name>A0AAJ0GS01_9PEZI</name>
<feature type="transmembrane region" description="Helical" evidence="1">
    <location>
        <begin position="38"/>
        <end position="58"/>
    </location>
</feature>
<reference evidence="2" key="2">
    <citation type="submission" date="2023-06" db="EMBL/GenBank/DDBJ databases">
        <authorList>
            <consortium name="Lawrence Berkeley National Laboratory"/>
            <person name="Mondo S.J."/>
            <person name="Hensen N."/>
            <person name="Bonometti L."/>
            <person name="Westerberg I."/>
            <person name="Brannstrom I.O."/>
            <person name="Guillou S."/>
            <person name="Cros-Aarteil S."/>
            <person name="Calhoun S."/>
            <person name="Haridas S."/>
            <person name="Kuo A."/>
            <person name="Pangilinan J."/>
            <person name="Riley R."/>
            <person name="Labutti K."/>
            <person name="Andreopoulos B."/>
            <person name="Lipzen A."/>
            <person name="Chen C."/>
            <person name="Yanf M."/>
            <person name="Daum C."/>
            <person name="Ng V."/>
            <person name="Clum A."/>
            <person name="Steindorff A."/>
            <person name="Ohm R."/>
            <person name="Martin F."/>
            <person name="Silar P."/>
            <person name="Natvig D."/>
            <person name="Lalanne C."/>
            <person name="Gautier V."/>
            <person name="Ament-Velasquez S.L."/>
            <person name="Kruys A."/>
            <person name="Hutchinson M.I."/>
            <person name="Powell A.J."/>
            <person name="Barry K."/>
            <person name="Miller A.N."/>
            <person name="Grigoriev I.V."/>
            <person name="Debuchy R."/>
            <person name="Gladieux P."/>
            <person name="Thoren M.H."/>
            <person name="Johannesson H."/>
        </authorList>
    </citation>
    <scope>NUCLEOTIDE SEQUENCE</scope>
    <source>
        <strain evidence="2">CBS 333.67</strain>
    </source>
</reference>
<keyword evidence="1" id="KW-1133">Transmembrane helix</keyword>
<evidence type="ECO:0000313" key="3">
    <source>
        <dbReference type="Proteomes" id="UP001273166"/>
    </source>
</evidence>
<gene>
    <name evidence="2" type="ORF">B0T15DRAFT_493212</name>
</gene>
<accession>A0AAJ0GS01</accession>
<sequence>MPSAIRPRADLFSWNLEPRRRRATYRIFRVSAATVKAAYIHSLLLSASFVLLCIPSFLTWSGTD</sequence>